<accession>A0A2A6LMD9</accession>
<proteinExistence type="predicted"/>
<dbReference type="RefSeq" id="WP_097588104.1">
    <property type="nucleotide sequence ID" value="NZ_NWTC01000057.1"/>
</dbReference>
<dbReference type="EMBL" id="NWTC01000057">
    <property type="protein sequence ID" value="PDT43833.1"/>
    <property type="molecule type" value="Genomic_DNA"/>
</dbReference>
<gene>
    <name evidence="2" type="ORF">CO661_32770</name>
</gene>
<organism evidence="2 3">
    <name type="scientific">Rhizobium fredii</name>
    <name type="common">Sinorhizobium fredii</name>
    <dbReference type="NCBI Taxonomy" id="380"/>
    <lineage>
        <taxon>Bacteria</taxon>
        <taxon>Pseudomonadati</taxon>
        <taxon>Pseudomonadota</taxon>
        <taxon>Alphaproteobacteria</taxon>
        <taxon>Hyphomicrobiales</taxon>
        <taxon>Rhizobiaceae</taxon>
        <taxon>Sinorhizobium/Ensifer group</taxon>
        <taxon>Sinorhizobium</taxon>
    </lineage>
</organism>
<dbReference type="SUPFAM" id="SSF89550">
    <property type="entry name" value="PHP domain-like"/>
    <property type="match status" value="1"/>
</dbReference>
<keyword evidence="1" id="KW-0732">Signal</keyword>
<dbReference type="Gene3D" id="3.20.20.140">
    <property type="entry name" value="Metal-dependent hydrolases"/>
    <property type="match status" value="1"/>
</dbReference>
<sequence length="645" mass="71435">MTNRLLQKATLASLLASVFTLPAFAQDTGTLDEKKAEEAQQRPPAYSPYVGRDFPTRPFFGDTHLHTSFSMDAGAFGARLGPTDAYRFARGEEVTSSTGQPAKLSRPLDFLVVADHSDNMGFFPDLFAGKPNLLADPTGRQWYDMIQAGRGADAAVAIIVAFSHGTFPKDLMYYPGTRPYQSAWQATIAAADQYNEPGRFTAFIGYEWTSNTGGNNLHRNVIFRDNGDKASQVEPFTVYPPYGSDNPVDLWKWMEAYETKTGGSVLAIAHNGNLSNGTMFPVVEEFGKKLDGEYVQKRAKWERLYETTQTKGTGEAHPFLSPNDEFANFEIWDKGNLDGSVPKKKEMLEFEYARSAYKNGLKLEKELGTNPYKFGLVGSSDAHTALTAMEEDNFFGKTVPQEPSPHRMMEAFINNAKTGVKIMDWEVSAAGYAAVWAKENTRESLWDAMQRKETYATTGPRMIVRFFGGWDFVEEDATDRLPANIGYRKGVPMGGDLSAAPGGKAPTFLVAALKDPIGANLDRYQVVKGWVDKDGKLQEKVYDVAWAGDRQPSADGKLPPVGDTVDLANATWVNTIGAPELVAVWKDPDFDASLPALYYGRVIEIPTPRWTAYDAKRFGVKPLPDATMKLQERAYTSPIWYTPAQ</sequence>
<evidence type="ECO:0000256" key="1">
    <source>
        <dbReference type="SAM" id="SignalP"/>
    </source>
</evidence>
<dbReference type="Pfam" id="PF12228">
    <property type="entry name" value="DUF3604"/>
    <property type="match status" value="1"/>
</dbReference>
<protein>
    <recommendedName>
        <fullName evidence="4">DUF3604 domain-containing protein</fullName>
    </recommendedName>
</protein>
<reference evidence="2 3" key="1">
    <citation type="submission" date="2017-09" db="EMBL/GenBank/DDBJ databases">
        <title>Comparative genomics of rhizobia isolated from Phaseolus vulgaris in China.</title>
        <authorList>
            <person name="Tong W."/>
        </authorList>
    </citation>
    <scope>NUCLEOTIDE SEQUENCE [LARGE SCALE GENOMIC DNA]</scope>
    <source>
        <strain evidence="2 3">PCH1</strain>
    </source>
</reference>
<dbReference type="AlphaFoldDB" id="A0A2A6LMD9"/>
<comment type="caution">
    <text evidence="2">The sequence shown here is derived from an EMBL/GenBank/DDBJ whole genome shotgun (WGS) entry which is preliminary data.</text>
</comment>
<evidence type="ECO:0000313" key="2">
    <source>
        <dbReference type="EMBL" id="PDT43833.1"/>
    </source>
</evidence>
<dbReference type="InterPro" id="IPR022028">
    <property type="entry name" value="DUF3604"/>
</dbReference>
<dbReference type="Proteomes" id="UP000220353">
    <property type="component" value="Unassembled WGS sequence"/>
</dbReference>
<feature type="signal peptide" evidence="1">
    <location>
        <begin position="1"/>
        <end position="25"/>
    </location>
</feature>
<feature type="chain" id="PRO_5013400427" description="DUF3604 domain-containing protein" evidence="1">
    <location>
        <begin position="26"/>
        <end position="645"/>
    </location>
</feature>
<evidence type="ECO:0008006" key="4">
    <source>
        <dbReference type="Google" id="ProtNLM"/>
    </source>
</evidence>
<evidence type="ECO:0000313" key="3">
    <source>
        <dbReference type="Proteomes" id="UP000220353"/>
    </source>
</evidence>
<dbReference type="InterPro" id="IPR016195">
    <property type="entry name" value="Pol/histidinol_Pase-like"/>
</dbReference>
<name>A0A2A6LMD9_RHIFR</name>